<protein>
    <submittedName>
        <fullName evidence="1">Uncharacterized protein</fullName>
    </submittedName>
</protein>
<accession>E1Y863</accession>
<organism evidence="1">
    <name type="scientific">uncultured Desulfobacterium sp</name>
    <dbReference type="NCBI Taxonomy" id="201089"/>
    <lineage>
        <taxon>Bacteria</taxon>
        <taxon>Pseudomonadati</taxon>
        <taxon>Thermodesulfobacteriota</taxon>
        <taxon>Desulfobacteria</taxon>
        <taxon>Desulfobacterales</taxon>
        <taxon>Desulfobacteriaceae</taxon>
        <taxon>Desulfobacterium</taxon>
        <taxon>environmental samples</taxon>
    </lineage>
</organism>
<name>E1Y863_9BACT</name>
<gene>
    <name evidence="1" type="ORF">N47_A07860</name>
</gene>
<proteinExistence type="predicted"/>
<dbReference type="EMBL" id="FR695864">
    <property type="protein sequence ID" value="CBX26757.1"/>
    <property type="molecule type" value="Genomic_DNA"/>
</dbReference>
<evidence type="ECO:0000313" key="1">
    <source>
        <dbReference type="EMBL" id="CBX26757.1"/>
    </source>
</evidence>
<sequence length="38" mass="4118">MVFPGNLLVSLEGFNKKAVLTFFKIAKLPKLPASPTTV</sequence>
<dbReference type="AlphaFoldDB" id="E1Y863"/>
<reference evidence="1" key="1">
    <citation type="journal article" date="2011" name="Environ. Microbiol.">
        <title>Genomic insights into the metabolic potential of the polycyclic aromatic hydrocarbon degrading sulfate-reducing Deltaproteobacterium N47.</title>
        <authorList>
            <person name="Bergmann F."/>
            <person name="Selesi D."/>
            <person name="Weinmaier T."/>
            <person name="Tischler P."/>
            <person name="Rattei T."/>
            <person name="Meckenstock R.U."/>
        </authorList>
    </citation>
    <scope>NUCLEOTIDE SEQUENCE</scope>
</reference>